<dbReference type="EMBL" id="VTWS01000004">
    <property type="protein sequence ID" value="KAA9352894.1"/>
    <property type="molecule type" value="Genomic_DNA"/>
</dbReference>
<accession>A0A5N1JC95</accession>
<keyword evidence="3" id="KW-1185">Reference proteome</keyword>
<dbReference type="SUPFAM" id="SSF88723">
    <property type="entry name" value="PIN domain-like"/>
    <property type="match status" value="1"/>
</dbReference>
<dbReference type="InterPro" id="IPR002716">
    <property type="entry name" value="PIN_dom"/>
</dbReference>
<proteinExistence type="predicted"/>
<sequence length="150" mass="17188">MIVTVDANILFSALISANGRIARLLTDPSLSLRRVSCHYAVVELFKHQPKIVKYAKKPLEDVIDDLSMLIGNLKLYNESLIEPHHWQEAERLTTNVDHFDISYVALTLQTGGWLWTGDKKLTTHLQALGFNRVLNTEELYQMLNQPEKED</sequence>
<organism evidence="2 3">
    <name type="scientific">Larkinella humicola</name>
    <dbReference type="NCBI Taxonomy" id="2607654"/>
    <lineage>
        <taxon>Bacteria</taxon>
        <taxon>Pseudomonadati</taxon>
        <taxon>Bacteroidota</taxon>
        <taxon>Cytophagia</taxon>
        <taxon>Cytophagales</taxon>
        <taxon>Spirosomataceae</taxon>
        <taxon>Larkinella</taxon>
    </lineage>
</organism>
<evidence type="ECO:0000313" key="3">
    <source>
        <dbReference type="Proteomes" id="UP000326344"/>
    </source>
</evidence>
<dbReference type="AlphaFoldDB" id="A0A5N1JC95"/>
<dbReference type="InterPro" id="IPR029060">
    <property type="entry name" value="PIN-like_dom_sf"/>
</dbReference>
<comment type="caution">
    <text evidence="2">The sequence shown here is derived from an EMBL/GenBank/DDBJ whole genome shotgun (WGS) entry which is preliminary data.</text>
</comment>
<gene>
    <name evidence="2" type="ORF">F0P93_17055</name>
</gene>
<feature type="domain" description="PIN" evidence="1">
    <location>
        <begin position="5"/>
        <end position="123"/>
    </location>
</feature>
<dbReference type="Proteomes" id="UP000326344">
    <property type="component" value="Unassembled WGS sequence"/>
</dbReference>
<evidence type="ECO:0000259" key="1">
    <source>
        <dbReference type="Pfam" id="PF10130"/>
    </source>
</evidence>
<dbReference type="Pfam" id="PF10130">
    <property type="entry name" value="PIN_2"/>
    <property type="match status" value="1"/>
</dbReference>
<dbReference type="Gene3D" id="3.40.50.1010">
    <property type="entry name" value="5'-nuclease"/>
    <property type="match status" value="1"/>
</dbReference>
<reference evidence="2 3" key="1">
    <citation type="submission" date="2019-09" db="EMBL/GenBank/DDBJ databases">
        <title>Genome Sequence of Larkinella sp MA1.</title>
        <authorList>
            <person name="Srinivasan S."/>
        </authorList>
    </citation>
    <scope>NUCLEOTIDE SEQUENCE [LARGE SCALE GENOMIC DNA]</scope>
    <source>
        <strain evidence="2 3">MA1</strain>
    </source>
</reference>
<evidence type="ECO:0000313" key="2">
    <source>
        <dbReference type="EMBL" id="KAA9352894.1"/>
    </source>
</evidence>
<dbReference type="RefSeq" id="WP_150878007.1">
    <property type="nucleotide sequence ID" value="NZ_VTWS01000004.1"/>
</dbReference>
<protein>
    <recommendedName>
        <fullName evidence="1">PIN domain-containing protein</fullName>
    </recommendedName>
</protein>
<name>A0A5N1JC95_9BACT</name>